<comment type="caution">
    <text evidence="7">The sequence shown here is derived from an EMBL/GenBank/DDBJ whole genome shotgun (WGS) entry which is preliminary data.</text>
</comment>
<dbReference type="InterPro" id="IPR017853">
    <property type="entry name" value="GH"/>
</dbReference>
<keyword evidence="2 3" id="KW-0326">Glycosidase</keyword>
<dbReference type="SUPFAM" id="SSF51445">
    <property type="entry name" value="(Trans)glycosidases"/>
    <property type="match status" value="1"/>
</dbReference>
<dbReference type="GO" id="GO:0006032">
    <property type="term" value="P:chitin catabolic process"/>
    <property type="evidence" value="ECO:0007669"/>
    <property type="project" value="TreeGrafter"/>
</dbReference>
<sequence length="230" mass="26098">GDRRQGLRSLRRPQGQVPRRGEGRHRRRRRWGEGGMGEYSHMASLPERRAVFISSVVDFLKSYGFDGLDMDWEYPGAPERGGMAADKENFRLLMEELRRAFDAEDQGWDLTVAVPIYRSKLEDGYDVPGLCSVVDAVHLMAYDLRAHWDGFADVHSLLYRRPHLDFGEYRERNANNGVLLWEEYGCPRNKLVLGTAFYGRPSPSATPPTPACTPPWRGAATRALHGRPGP</sequence>
<reference evidence="7 8" key="1">
    <citation type="submission" date="2018-04" db="EMBL/GenBank/DDBJ databases">
        <authorList>
            <person name="Zhang X."/>
            <person name="Yuan J."/>
            <person name="Li F."/>
            <person name="Xiang J."/>
        </authorList>
    </citation>
    <scope>NUCLEOTIDE SEQUENCE [LARGE SCALE GENOMIC DNA]</scope>
    <source>
        <tissue evidence="7">Muscle</tissue>
    </source>
</reference>
<dbReference type="SMART" id="SM00636">
    <property type="entry name" value="Glyco_18"/>
    <property type="match status" value="1"/>
</dbReference>
<evidence type="ECO:0000259" key="6">
    <source>
        <dbReference type="PROSITE" id="PS51910"/>
    </source>
</evidence>
<evidence type="ECO:0000256" key="5">
    <source>
        <dbReference type="SAM" id="MobiDB-lite"/>
    </source>
</evidence>
<dbReference type="GO" id="GO:0005576">
    <property type="term" value="C:extracellular region"/>
    <property type="evidence" value="ECO:0007669"/>
    <property type="project" value="TreeGrafter"/>
</dbReference>
<evidence type="ECO:0000256" key="4">
    <source>
        <dbReference type="RuleBase" id="RU004453"/>
    </source>
</evidence>
<reference evidence="7 8" key="2">
    <citation type="submission" date="2019-01" db="EMBL/GenBank/DDBJ databases">
        <title>The decoding of complex shrimp genome reveals the adaptation for benthos swimmer, frequently molting mechanism and breeding impact on genome.</title>
        <authorList>
            <person name="Sun Y."/>
            <person name="Gao Y."/>
            <person name="Yu Y."/>
        </authorList>
    </citation>
    <scope>NUCLEOTIDE SEQUENCE [LARGE SCALE GENOMIC DNA]</scope>
    <source>
        <tissue evidence="7">Muscle</tissue>
    </source>
</reference>
<dbReference type="GO" id="GO:0005975">
    <property type="term" value="P:carbohydrate metabolic process"/>
    <property type="evidence" value="ECO:0007669"/>
    <property type="project" value="InterPro"/>
</dbReference>
<dbReference type="InterPro" id="IPR001223">
    <property type="entry name" value="Glyco_hydro18_cat"/>
</dbReference>
<feature type="region of interest" description="Disordered" evidence="5">
    <location>
        <begin position="1"/>
        <end position="33"/>
    </location>
</feature>
<dbReference type="PANTHER" id="PTHR11177">
    <property type="entry name" value="CHITINASE"/>
    <property type="match status" value="1"/>
</dbReference>
<keyword evidence="1 3" id="KW-0378">Hydrolase</keyword>
<keyword evidence="8" id="KW-1185">Reference proteome</keyword>
<dbReference type="EMBL" id="QCYY01001647">
    <property type="protein sequence ID" value="ROT76530.1"/>
    <property type="molecule type" value="Genomic_DNA"/>
</dbReference>
<feature type="domain" description="GH18" evidence="6">
    <location>
        <begin position="1"/>
        <end position="230"/>
    </location>
</feature>
<evidence type="ECO:0000313" key="8">
    <source>
        <dbReference type="Proteomes" id="UP000283509"/>
    </source>
</evidence>
<dbReference type="PROSITE" id="PS01095">
    <property type="entry name" value="GH18_1"/>
    <property type="match status" value="1"/>
</dbReference>
<evidence type="ECO:0000313" key="7">
    <source>
        <dbReference type="EMBL" id="ROT76530.1"/>
    </source>
</evidence>
<dbReference type="PANTHER" id="PTHR11177:SF144">
    <property type="entry name" value="CHITINASE 5"/>
    <property type="match status" value="1"/>
</dbReference>
<evidence type="ECO:0000256" key="2">
    <source>
        <dbReference type="ARBA" id="ARBA00023295"/>
    </source>
</evidence>
<dbReference type="STRING" id="6689.A0A423TJ85"/>
<evidence type="ECO:0000256" key="3">
    <source>
        <dbReference type="RuleBase" id="RU000489"/>
    </source>
</evidence>
<feature type="region of interest" description="Disordered" evidence="5">
    <location>
        <begin position="203"/>
        <end position="230"/>
    </location>
</feature>
<proteinExistence type="inferred from homology"/>
<dbReference type="PROSITE" id="PS51910">
    <property type="entry name" value="GH18_2"/>
    <property type="match status" value="1"/>
</dbReference>
<feature type="non-terminal residue" evidence="7">
    <location>
        <position position="1"/>
    </location>
</feature>
<dbReference type="InterPro" id="IPR001579">
    <property type="entry name" value="Glyco_hydro_18_chit_AS"/>
</dbReference>
<accession>A0A423TJ85</accession>
<name>A0A423TJ85_PENVA</name>
<dbReference type="Pfam" id="PF00704">
    <property type="entry name" value="Glyco_hydro_18"/>
    <property type="match status" value="1"/>
</dbReference>
<organism evidence="7 8">
    <name type="scientific">Penaeus vannamei</name>
    <name type="common">Whiteleg shrimp</name>
    <name type="synonym">Litopenaeus vannamei</name>
    <dbReference type="NCBI Taxonomy" id="6689"/>
    <lineage>
        <taxon>Eukaryota</taxon>
        <taxon>Metazoa</taxon>
        <taxon>Ecdysozoa</taxon>
        <taxon>Arthropoda</taxon>
        <taxon>Crustacea</taxon>
        <taxon>Multicrustacea</taxon>
        <taxon>Malacostraca</taxon>
        <taxon>Eumalacostraca</taxon>
        <taxon>Eucarida</taxon>
        <taxon>Decapoda</taxon>
        <taxon>Dendrobranchiata</taxon>
        <taxon>Penaeoidea</taxon>
        <taxon>Penaeidae</taxon>
        <taxon>Penaeus</taxon>
    </lineage>
</organism>
<dbReference type="Proteomes" id="UP000283509">
    <property type="component" value="Unassembled WGS sequence"/>
</dbReference>
<comment type="similarity">
    <text evidence="4">Belongs to the glycosyl hydrolase 18 family.</text>
</comment>
<gene>
    <name evidence="7" type="ORF">C7M84_004873</name>
</gene>
<dbReference type="Gene3D" id="3.20.20.80">
    <property type="entry name" value="Glycosidases"/>
    <property type="match status" value="1"/>
</dbReference>
<dbReference type="InterPro" id="IPR050314">
    <property type="entry name" value="Glycosyl_Hydrlase_18"/>
</dbReference>
<evidence type="ECO:0000256" key="1">
    <source>
        <dbReference type="ARBA" id="ARBA00022801"/>
    </source>
</evidence>
<dbReference type="GO" id="GO:0008061">
    <property type="term" value="F:chitin binding"/>
    <property type="evidence" value="ECO:0007669"/>
    <property type="project" value="InterPro"/>
</dbReference>
<feature type="compositionally biased region" description="Pro residues" evidence="5">
    <location>
        <begin position="204"/>
        <end position="213"/>
    </location>
</feature>
<dbReference type="AlphaFoldDB" id="A0A423TJ85"/>
<dbReference type="InterPro" id="IPR011583">
    <property type="entry name" value="Chitinase_II/V-like_cat"/>
</dbReference>
<dbReference type="GO" id="GO:0004568">
    <property type="term" value="F:chitinase activity"/>
    <property type="evidence" value="ECO:0007669"/>
    <property type="project" value="UniProtKB-ARBA"/>
</dbReference>
<protein>
    <recommendedName>
        <fullName evidence="6">GH18 domain-containing protein</fullName>
    </recommendedName>
</protein>